<evidence type="ECO:0008006" key="3">
    <source>
        <dbReference type="Google" id="ProtNLM"/>
    </source>
</evidence>
<dbReference type="AlphaFoldDB" id="A0ABD7Z1H8"/>
<dbReference type="EMBL" id="CP132375">
    <property type="protein sequence ID" value="WLS98376.1"/>
    <property type="molecule type" value="Genomic_DNA"/>
</dbReference>
<proteinExistence type="predicted"/>
<accession>A0ABD7Z1H8</accession>
<dbReference type="InterPro" id="IPR037883">
    <property type="entry name" value="Knr4/Smi1-like_sf"/>
</dbReference>
<dbReference type="RefSeq" id="WP_198431270.1">
    <property type="nucleotide sequence ID" value="NZ_CP132375.1"/>
</dbReference>
<gene>
    <name evidence="1" type="ORF">RAM05_11135</name>
</gene>
<evidence type="ECO:0000313" key="1">
    <source>
        <dbReference type="EMBL" id="WLS98376.1"/>
    </source>
</evidence>
<dbReference type="Proteomes" id="UP001229773">
    <property type="component" value="Chromosome"/>
</dbReference>
<sequence>MMSNIFLYNTPILPDGFVFPQSYIDTVKSNNIIDLEPWDFLCKDIGKSLSYYGALLIEYRDQPLIPFAIASDESGFFNDGYVVLACFDGSDKSGDPKVYFHDYGYSYSGEDPVRGKQYYLENFSAWLESAKEESAQYKADTTEPE</sequence>
<protein>
    <recommendedName>
        <fullName evidence="3">Knr4/Smi1-like domain-containing protein</fullName>
    </recommendedName>
</protein>
<name>A0ABD7Z1H8_9NEIS</name>
<dbReference type="GeneID" id="32538067"/>
<dbReference type="SUPFAM" id="SSF160631">
    <property type="entry name" value="SMI1/KNR4-like"/>
    <property type="match status" value="1"/>
</dbReference>
<evidence type="ECO:0000313" key="2">
    <source>
        <dbReference type="Proteomes" id="UP001229773"/>
    </source>
</evidence>
<dbReference type="Gene3D" id="3.40.1580.10">
    <property type="entry name" value="SMI1/KNR4-like"/>
    <property type="match status" value="1"/>
</dbReference>
<reference evidence="1 2" key="1">
    <citation type="submission" date="2023-08" db="EMBL/GenBank/DDBJ databases">
        <title>Complete genome sequences of 12 bacterial strains from the honey bee gut, resolved with long-read nanopore sequencing.</title>
        <authorList>
            <person name="Kwong W.K."/>
            <person name="Acheampong S."/>
            <person name="Polat M.F."/>
        </authorList>
    </citation>
    <scope>NUCLEOTIDE SEQUENCE [LARGE SCALE GENOMIC DNA]</scope>
    <source>
        <strain evidence="2">wkB9</strain>
    </source>
</reference>
<organism evidence="1 2">
    <name type="scientific">Snodgrassella alvi</name>
    <dbReference type="NCBI Taxonomy" id="1196083"/>
    <lineage>
        <taxon>Bacteria</taxon>
        <taxon>Pseudomonadati</taxon>
        <taxon>Pseudomonadota</taxon>
        <taxon>Betaproteobacteria</taxon>
        <taxon>Neisseriales</taxon>
        <taxon>Neisseriaceae</taxon>
        <taxon>Snodgrassella</taxon>
    </lineage>
</organism>